<dbReference type="STRING" id="43989.cce_3442"/>
<keyword evidence="2" id="KW-1185">Reference proteome</keyword>
<evidence type="ECO:0000313" key="1">
    <source>
        <dbReference type="EMBL" id="ACB52790.1"/>
    </source>
</evidence>
<evidence type="ECO:0000313" key="2">
    <source>
        <dbReference type="Proteomes" id="UP000001203"/>
    </source>
</evidence>
<gene>
    <name evidence="1" type="ordered locus">cce_3442</name>
</gene>
<dbReference type="AlphaFoldDB" id="B1WZ26"/>
<dbReference type="KEGG" id="cyt:cce_3442"/>
<protein>
    <submittedName>
        <fullName evidence="1">Uncharacterized protein</fullName>
    </submittedName>
</protein>
<organism evidence="1 2">
    <name type="scientific">Crocosphaera subtropica (strain ATCC 51142 / BH68)</name>
    <name type="common">Cyanothece sp. (strain ATCC 51142)</name>
    <dbReference type="NCBI Taxonomy" id="43989"/>
    <lineage>
        <taxon>Bacteria</taxon>
        <taxon>Bacillati</taxon>
        <taxon>Cyanobacteriota</taxon>
        <taxon>Cyanophyceae</taxon>
        <taxon>Oscillatoriophycideae</taxon>
        <taxon>Chroococcales</taxon>
        <taxon>Aphanothecaceae</taxon>
        <taxon>Crocosphaera</taxon>
        <taxon>Crocosphaera subtropica</taxon>
    </lineage>
</organism>
<accession>B1WZ26</accession>
<reference evidence="1 2" key="1">
    <citation type="journal article" date="2008" name="Proc. Natl. Acad. Sci. U.S.A.">
        <title>The genome of Cyanothece 51142, a unicellular diazotrophic cyanobacterium important in the marine nitrogen cycle.</title>
        <authorList>
            <person name="Welsh E.A."/>
            <person name="Liberton M."/>
            <person name="Stoeckel J."/>
            <person name="Loh T."/>
            <person name="Elvitigala T."/>
            <person name="Wang C."/>
            <person name="Wollam A."/>
            <person name="Fulton R.S."/>
            <person name="Clifton S.W."/>
            <person name="Jacobs J.M."/>
            <person name="Aurora R."/>
            <person name="Ghosh B.K."/>
            <person name="Sherman L.A."/>
            <person name="Smith R.D."/>
            <person name="Wilson R.K."/>
            <person name="Pakrasi H.B."/>
        </authorList>
    </citation>
    <scope>NUCLEOTIDE SEQUENCE [LARGE SCALE GENOMIC DNA]</scope>
    <source>
        <strain evidence="2">ATCC 51142 / BH68</strain>
    </source>
</reference>
<dbReference type="HOGENOM" id="CLU_3308332_0_0_3"/>
<dbReference type="Proteomes" id="UP000001203">
    <property type="component" value="Chromosome circular"/>
</dbReference>
<name>B1WZ26_CROS5</name>
<proteinExistence type="predicted"/>
<sequence length="39" mass="4518">MIKVAFFPIPSQYDSGQMLIEAKPEGKLELWKITHLTQE</sequence>
<dbReference type="EMBL" id="CP000806">
    <property type="protein sequence ID" value="ACB52790.1"/>
    <property type="molecule type" value="Genomic_DNA"/>
</dbReference>